<dbReference type="EMBL" id="SSOC01000003">
    <property type="protein sequence ID" value="THF65616.1"/>
    <property type="molecule type" value="Genomic_DNA"/>
</dbReference>
<keyword evidence="3" id="KW-1185">Reference proteome</keyword>
<protein>
    <submittedName>
        <fullName evidence="2">Helix-turn-helix transcriptional regulator</fullName>
    </submittedName>
</protein>
<evidence type="ECO:0000313" key="3">
    <source>
        <dbReference type="Proteomes" id="UP000308430"/>
    </source>
</evidence>
<dbReference type="PROSITE" id="PS50943">
    <property type="entry name" value="HTH_CROC1"/>
    <property type="match status" value="1"/>
</dbReference>
<dbReference type="Pfam" id="PF01381">
    <property type="entry name" value="HTH_3"/>
    <property type="match status" value="1"/>
</dbReference>
<dbReference type="RefSeq" id="WP_136347822.1">
    <property type="nucleotide sequence ID" value="NZ_SSOC01000003.1"/>
</dbReference>
<evidence type="ECO:0000313" key="2">
    <source>
        <dbReference type="EMBL" id="THF65616.1"/>
    </source>
</evidence>
<dbReference type="Proteomes" id="UP000308430">
    <property type="component" value="Unassembled WGS sequence"/>
</dbReference>
<organism evidence="2 3">
    <name type="scientific">Pseudothauera nasutitermitis</name>
    <dbReference type="NCBI Taxonomy" id="2565930"/>
    <lineage>
        <taxon>Bacteria</taxon>
        <taxon>Pseudomonadati</taxon>
        <taxon>Pseudomonadota</taxon>
        <taxon>Betaproteobacteria</taxon>
        <taxon>Rhodocyclales</taxon>
        <taxon>Zoogloeaceae</taxon>
        <taxon>Pseudothauera</taxon>
    </lineage>
</organism>
<feature type="domain" description="HTH cro/C1-type" evidence="1">
    <location>
        <begin position="9"/>
        <end position="56"/>
    </location>
</feature>
<gene>
    <name evidence="2" type="ORF">E6C76_08575</name>
</gene>
<evidence type="ECO:0000259" key="1">
    <source>
        <dbReference type="PROSITE" id="PS50943"/>
    </source>
</evidence>
<dbReference type="GO" id="GO:0003677">
    <property type="term" value="F:DNA binding"/>
    <property type="evidence" value="ECO:0007669"/>
    <property type="project" value="InterPro"/>
</dbReference>
<name>A0A4S4AZX0_9RHOO</name>
<dbReference type="InterPro" id="IPR010982">
    <property type="entry name" value="Lambda_DNA-bd_dom_sf"/>
</dbReference>
<sequence length="117" mass="12931">MREQISSRLREERRRLGFSSQADFAAEIGASSSSVHNYEAGKRSPDAEYLAKVAEIGGDVLYILTGQRSVGELAPDEAALLDNYRHSPPEKQSALREVGASFAQRDEAVKKARQSHR</sequence>
<dbReference type="InterPro" id="IPR001387">
    <property type="entry name" value="Cro/C1-type_HTH"/>
</dbReference>
<dbReference type="SMART" id="SM00530">
    <property type="entry name" value="HTH_XRE"/>
    <property type="match status" value="1"/>
</dbReference>
<dbReference type="CDD" id="cd00093">
    <property type="entry name" value="HTH_XRE"/>
    <property type="match status" value="1"/>
</dbReference>
<dbReference type="SUPFAM" id="SSF47413">
    <property type="entry name" value="lambda repressor-like DNA-binding domains"/>
    <property type="match status" value="1"/>
</dbReference>
<dbReference type="OrthoDB" id="7011085at2"/>
<reference evidence="2 3" key="1">
    <citation type="submission" date="2019-04" db="EMBL/GenBank/DDBJ databases">
        <title>Azoarcus nasutitermitis sp. nov. isolated from termite nest.</title>
        <authorList>
            <person name="Lin S.-Y."/>
            <person name="Hameed A."/>
            <person name="Hsu Y.-H."/>
            <person name="Young C.-C."/>
        </authorList>
    </citation>
    <scope>NUCLEOTIDE SEQUENCE [LARGE SCALE GENOMIC DNA]</scope>
    <source>
        <strain evidence="2 3">CC-YHH838</strain>
    </source>
</reference>
<accession>A0A4S4AZX0</accession>
<proteinExistence type="predicted"/>
<comment type="caution">
    <text evidence="2">The sequence shown here is derived from an EMBL/GenBank/DDBJ whole genome shotgun (WGS) entry which is preliminary data.</text>
</comment>
<dbReference type="AlphaFoldDB" id="A0A4S4AZX0"/>
<dbReference type="Gene3D" id="1.10.260.40">
    <property type="entry name" value="lambda repressor-like DNA-binding domains"/>
    <property type="match status" value="1"/>
</dbReference>